<comment type="caution">
    <text evidence="1">The sequence shown here is derived from an EMBL/GenBank/DDBJ whole genome shotgun (WGS) entry which is preliminary data.</text>
</comment>
<name>A0ABS7FGA2_9NEIS</name>
<sequence>MPHLALSTSRQAALAAMQDDASDCLMVDSFNGAPANMRGFRCFNPFQLWPDPVIPVPGQAGRLARSVESVWQGLKLVDGRTDFEQFLAEPRKRPSDDERRRQPGYCYSDSRFIYGDRQLGLLEARFLIYLPTYLFLLDRLAPEPVLRELRRHIAADGPVLFYDWDANQDIADTSSSFSHSAILAAWFNGTLERRYRELAGRLLSPADKPAFDAALDGLLGRYRAIHREKP</sequence>
<dbReference type="GeneID" id="89685685"/>
<protein>
    <submittedName>
        <fullName evidence="1">Uncharacterized protein</fullName>
    </submittedName>
</protein>
<dbReference type="RefSeq" id="WP_043573455.1">
    <property type="nucleotide sequence ID" value="NZ_CP142381.1"/>
</dbReference>
<dbReference type="EMBL" id="JAHDTB010000014">
    <property type="protein sequence ID" value="MBW8289100.1"/>
    <property type="molecule type" value="Genomic_DNA"/>
</dbReference>
<dbReference type="Pfam" id="PF22075">
    <property type="entry name" value="DUF6939"/>
    <property type="match status" value="1"/>
</dbReference>
<keyword evidence="2" id="KW-1185">Reference proteome</keyword>
<dbReference type="InterPro" id="IPR054219">
    <property type="entry name" value="DUF6939"/>
</dbReference>
<evidence type="ECO:0000313" key="2">
    <source>
        <dbReference type="Proteomes" id="UP000711178"/>
    </source>
</evidence>
<accession>A0ABS7FGA2</accession>
<reference evidence="1 2" key="1">
    <citation type="submission" date="2021-05" db="EMBL/GenBank/DDBJ databases">
        <title>Draft Whole Genome Sequencing Of Biosensor Chromobacterium violaceum Strain CV026 Reveals A Regulatory RNA In Chromobacterium violaceum Phenotype Regulatory Network.</title>
        <authorList>
            <person name="Hong K.W."/>
            <person name="Chan K.G."/>
            <person name="Chang C.-Y."/>
        </authorList>
    </citation>
    <scope>NUCLEOTIDE SEQUENCE [LARGE SCALE GENOMIC DNA]</scope>
    <source>
        <strain evidence="1 2">ATCC 31532</strain>
    </source>
</reference>
<organism evidence="1 2">
    <name type="scientific">Chromobacterium subtsugae</name>
    <dbReference type="NCBI Taxonomy" id="251747"/>
    <lineage>
        <taxon>Bacteria</taxon>
        <taxon>Pseudomonadati</taxon>
        <taxon>Pseudomonadota</taxon>
        <taxon>Betaproteobacteria</taxon>
        <taxon>Neisseriales</taxon>
        <taxon>Chromobacteriaceae</taxon>
        <taxon>Chromobacterium</taxon>
    </lineage>
</organism>
<gene>
    <name evidence="1" type="ORF">KIF53_15815</name>
</gene>
<proteinExistence type="predicted"/>
<evidence type="ECO:0000313" key="1">
    <source>
        <dbReference type="EMBL" id="MBW8289100.1"/>
    </source>
</evidence>
<dbReference type="Proteomes" id="UP000711178">
    <property type="component" value="Unassembled WGS sequence"/>
</dbReference>